<sequence>MARRVRRKKGKPKAAIPAYREEGVKAARPDTRPALIALLLVILLIGSALYFTSMVEEAPVVEYGVAAKLLTNNHNTEPGYDTDFVLIMENTGSITDTFDIDVKSNDGGFTITIEEGYESIILAKNKMKPIIINVKTSASATGLLYAHLEVRSQGDISQKAEVRLDVNTDYTFGNLSSVGNSVSVHYAGILARNAELFDSSMEYIWDNYENRKSG</sequence>
<reference evidence="3" key="1">
    <citation type="journal article" date="2019" name="bioRxiv">
        <title>Genome diversification in globally distributed novel marine Proteobacteria is linked to environmental adaptation.</title>
        <authorList>
            <person name="Zhou Z."/>
            <person name="Tran P.Q."/>
            <person name="Kieft K."/>
            <person name="Anantharaman K."/>
        </authorList>
    </citation>
    <scope>NUCLEOTIDE SEQUENCE [LARGE SCALE GENOMIC DNA]</scope>
</reference>
<evidence type="ECO:0000256" key="1">
    <source>
        <dbReference type="SAM" id="Phobius"/>
    </source>
</evidence>
<gene>
    <name evidence="2" type="ORF">EYO15_00765</name>
</gene>
<keyword evidence="1" id="KW-0472">Membrane</keyword>
<feature type="non-terminal residue" evidence="2">
    <location>
        <position position="214"/>
    </location>
</feature>
<feature type="transmembrane region" description="Helical" evidence="1">
    <location>
        <begin position="34"/>
        <end position="51"/>
    </location>
</feature>
<dbReference type="EMBL" id="DTTC01000033">
    <property type="protein sequence ID" value="HIA97702.1"/>
    <property type="molecule type" value="Genomic_DNA"/>
</dbReference>
<protein>
    <submittedName>
        <fullName evidence="2">Uncharacterized protein</fullName>
    </submittedName>
</protein>
<keyword evidence="1" id="KW-0812">Transmembrane</keyword>
<comment type="caution">
    <text evidence="2">The sequence shown here is derived from an EMBL/GenBank/DDBJ whole genome shotgun (WGS) entry which is preliminary data.</text>
</comment>
<evidence type="ECO:0000313" key="2">
    <source>
        <dbReference type="EMBL" id="HIA97702.1"/>
    </source>
</evidence>
<name>A0A7J4CZ79_9ARCH</name>
<dbReference type="Proteomes" id="UP000589132">
    <property type="component" value="Unassembled WGS sequence"/>
</dbReference>
<proteinExistence type="predicted"/>
<organism evidence="2 3">
    <name type="scientific">Marine Group III euryarchaeote</name>
    <dbReference type="NCBI Taxonomy" id="2173149"/>
    <lineage>
        <taxon>Archaea</taxon>
        <taxon>Methanobacteriati</taxon>
        <taxon>Thermoplasmatota</taxon>
        <taxon>Thermoplasmata</taxon>
        <taxon>Candidatus Thermoprofundales</taxon>
    </lineage>
</organism>
<evidence type="ECO:0000313" key="3">
    <source>
        <dbReference type="Proteomes" id="UP000589132"/>
    </source>
</evidence>
<accession>A0A7J4CZ79</accession>
<dbReference type="AlphaFoldDB" id="A0A7J4CZ79"/>
<keyword evidence="1" id="KW-1133">Transmembrane helix</keyword>